<evidence type="ECO:0000313" key="2">
    <source>
        <dbReference type="Proteomes" id="UP000027661"/>
    </source>
</evidence>
<dbReference type="PROSITE" id="PS51257">
    <property type="entry name" value="PROKAR_LIPOPROTEIN"/>
    <property type="match status" value="1"/>
</dbReference>
<dbReference type="Pfam" id="PF07610">
    <property type="entry name" value="DUF1573"/>
    <property type="match status" value="1"/>
</dbReference>
<gene>
    <name evidence="1" type="ORF">M099_1952</name>
</gene>
<dbReference type="InterPro" id="IPR011467">
    <property type="entry name" value="DUF1573"/>
</dbReference>
<dbReference type="PATRIC" id="fig|1339352.3.peg.1890"/>
<dbReference type="PANTHER" id="PTHR37833">
    <property type="entry name" value="LIPOPROTEIN-RELATED"/>
    <property type="match status" value="1"/>
</dbReference>
<dbReference type="AlphaFoldDB" id="A0A069SR90"/>
<dbReference type="PANTHER" id="PTHR37833:SF1">
    <property type="entry name" value="SIGNAL PEPTIDE PROTEIN"/>
    <property type="match status" value="1"/>
</dbReference>
<evidence type="ECO:0008006" key="3">
    <source>
        <dbReference type="Google" id="ProtNLM"/>
    </source>
</evidence>
<comment type="caution">
    <text evidence="1">The sequence shown here is derived from an EMBL/GenBank/DDBJ whole genome shotgun (WGS) entry which is preliminary data.</text>
</comment>
<proteinExistence type="predicted"/>
<dbReference type="RefSeq" id="WP_032952817.1">
    <property type="nucleotide sequence ID" value="NZ_JNHM01000027.1"/>
</dbReference>
<dbReference type="Gene3D" id="2.60.40.10">
    <property type="entry name" value="Immunoglobulins"/>
    <property type="match status" value="1"/>
</dbReference>
<evidence type="ECO:0000313" key="1">
    <source>
        <dbReference type="EMBL" id="KDS54168.1"/>
    </source>
</evidence>
<accession>A0A069SR90</accession>
<dbReference type="EMBL" id="JNHM01000027">
    <property type="protein sequence ID" value="KDS54168.1"/>
    <property type="molecule type" value="Genomic_DNA"/>
</dbReference>
<dbReference type="InterPro" id="IPR013783">
    <property type="entry name" value="Ig-like_fold"/>
</dbReference>
<organism evidence="1 2">
    <name type="scientific">Phocaeicola vulgatus str. 3975 RP4</name>
    <dbReference type="NCBI Taxonomy" id="1339352"/>
    <lineage>
        <taxon>Bacteria</taxon>
        <taxon>Pseudomonadati</taxon>
        <taxon>Bacteroidota</taxon>
        <taxon>Bacteroidia</taxon>
        <taxon>Bacteroidales</taxon>
        <taxon>Bacteroidaceae</taxon>
        <taxon>Phocaeicola</taxon>
    </lineage>
</organism>
<reference evidence="1 2" key="1">
    <citation type="submission" date="2014-04" db="EMBL/GenBank/DDBJ databases">
        <authorList>
            <person name="Sears C."/>
            <person name="Carroll K."/>
            <person name="Sack B.R."/>
            <person name="Qadri F."/>
            <person name="Myers L.L."/>
            <person name="Chung G.-T."/>
            <person name="Escheverria P."/>
            <person name="Fraser C.M."/>
            <person name="Sadzewicz L."/>
            <person name="Shefchek K.A."/>
            <person name="Tallon L."/>
            <person name="Das S.P."/>
            <person name="Daugherty S."/>
            <person name="Mongodin E.F."/>
        </authorList>
    </citation>
    <scope>NUCLEOTIDE SEQUENCE [LARGE SCALE GENOMIC DNA]</scope>
    <source>
        <strain evidence="1 2">3975 RP4</strain>
    </source>
</reference>
<protein>
    <recommendedName>
        <fullName evidence="3">DUF1573 domain-containing protein</fullName>
    </recommendedName>
</protein>
<sequence length="242" mass="27233">MKKKNYSIILCGGLFLASCMSNNDKCLQKLFDEVGVEKSQIHNATHLVTILGNGCKGCIHKALSEIHNSTDTIYIIACKSKKTFNLIANKNIDDYSNVYLDTKSILVELDMAKNTPRVYLLNNGKYVSHSFYGNESPSEEANTTITFNTNEIDLGKISRTEKARIKFTIWNTGKNIVRISHIDLSCECLNIENEITEINPGDSTCLNIIFHPDDIGKFQREILLYGNFDSSPKLLTITGEYF</sequence>
<dbReference type="Proteomes" id="UP000027661">
    <property type="component" value="Unassembled WGS sequence"/>
</dbReference>
<name>A0A069SR90_PHOVU</name>